<dbReference type="PIRSF" id="PIRSF005384">
    <property type="entry name" value="RpiB_LacA_B"/>
    <property type="match status" value="1"/>
</dbReference>
<dbReference type="Pfam" id="PF02502">
    <property type="entry name" value="LacAB_rpiB"/>
    <property type="match status" value="1"/>
</dbReference>
<dbReference type="GO" id="GO:0004751">
    <property type="term" value="F:ribose-5-phosphate isomerase activity"/>
    <property type="evidence" value="ECO:0007669"/>
    <property type="project" value="TreeGrafter"/>
</dbReference>
<dbReference type="SUPFAM" id="SSF89623">
    <property type="entry name" value="Ribose/Galactose isomerase RpiB/AlsB"/>
    <property type="match status" value="1"/>
</dbReference>
<name>A0A1F5BVY8_9BACT</name>
<dbReference type="InterPro" id="IPR036569">
    <property type="entry name" value="RpiB_LacA_LacB_sf"/>
</dbReference>
<dbReference type="EMBL" id="MEYS01000001">
    <property type="protein sequence ID" value="OGD34765.1"/>
    <property type="molecule type" value="Genomic_DNA"/>
</dbReference>
<dbReference type="NCBIfam" id="NF004051">
    <property type="entry name" value="PRK05571.1"/>
    <property type="match status" value="1"/>
</dbReference>
<dbReference type="NCBIfam" id="TIGR00689">
    <property type="entry name" value="rpiB_lacA_lacB"/>
    <property type="match status" value="1"/>
</dbReference>
<dbReference type="GO" id="GO:0019316">
    <property type="term" value="P:D-allose catabolic process"/>
    <property type="evidence" value="ECO:0007669"/>
    <property type="project" value="TreeGrafter"/>
</dbReference>
<dbReference type="PANTHER" id="PTHR30345">
    <property type="entry name" value="RIBOSE-5-PHOSPHATE ISOMERASE B"/>
    <property type="match status" value="1"/>
</dbReference>
<feature type="binding site" evidence="2">
    <location>
        <position position="106"/>
    </location>
    <ligand>
        <name>D-ribulose 5-phosphate</name>
        <dbReference type="ChEBI" id="CHEBI:58121"/>
    </ligand>
</feature>
<dbReference type="Gene3D" id="3.40.1400.10">
    <property type="entry name" value="Sugar-phosphate isomerase, RpiB/LacA/LacB"/>
    <property type="match status" value="1"/>
</dbReference>
<dbReference type="GO" id="GO:0009052">
    <property type="term" value="P:pentose-phosphate shunt, non-oxidative branch"/>
    <property type="evidence" value="ECO:0007669"/>
    <property type="project" value="TreeGrafter"/>
</dbReference>
<evidence type="ECO:0000313" key="4">
    <source>
        <dbReference type="Proteomes" id="UP000176650"/>
    </source>
</evidence>
<dbReference type="Proteomes" id="UP000176650">
    <property type="component" value="Unassembled WGS sequence"/>
</dbReference>
<dbReference type="InterPro" id="IPR003500">
    <property type="entry name" value="RpiB_LacA_LacB"/>
</dbReference>
<dbReference type="PANTHER" id="PTHR30345:SF0">
    <property type="entry name" value="DNA DAMAGE-REPAIR_TOLERATION PROTEIN DRT102"/>
    <property type="match status" value="1"/>
</dbReference>
<gene>
    <name evidence="3" type="ORF">A2988_04705</name>
</gene>
<feature type="binding site" evidence="2">
    <location>
        <begin position="8"/>
        <end position="9"/>
    </location>
    <ligand>
        <name>D-ribulose 5-phosphate</name>
        <dbReference type="ChEBI" id="CHEBI:58121"/>
    </ligand>
</feature>
<protein>
    <submittedName>
        <fullName evidence="3">Ribose-5-phosphate isomerase</fullName>
    </submittedName>
</protein>
<feature type="binding site" evidence="2">
    <location>
        <position position="140"/>
    </location>
    <ligand>
        <name>D-ribulose 5-phosphate</name>
        <dbReference type="ChEBI" id="CHEBI:58121"/>
    </ligand>
</feature>
<keyword evidence="3" id="KW-0413">Isomerase</keyword>
<feature type="binding site" evidence="2">
    <location>
        <begin position="71"/>
        <end position="75"/>
    </location>
    <ligand>
        <name>D-ribulose 5-phosphate</name>
        <dbReference type="ChEBI" id="CHEBI:58121"/>
    </ligand>
</feature>
<organism evidence="3 4">
    <name type="scientific">Candidatus Azambacteria bacterium RIFCSPLOWO2_01_FULL_46_25</name>
    <dbReference type="NCBI Taxonomy" id="1797298"/>
    <lineage>
        <taxon>Bacteria</taxon>
        <taxon>Candidatus Azamiibacteriota</taxon>
    </lineage>
</organism>
<reference evidence="3 4" key="1">
    <citation type="journal article" date="2016" name="Nat. Commun.">
        <title>Thousands of microbial genomes shed light on interconnected biogeochemical processes in an aquifer system.</title>
        <authorList>
            <person name="Anantharaman K."/>
            <person name="Brown C.T."/>
            <person name="Hug L.A."/>
            <person name="Sharon I."/>
            <person name="Castelle C.J."/>
            <person name="Probst A.J."/>
            <person name="Thomas B.C."/>
            <person name="Singh A."/>
            <person name="Wilkins M.J."/>
            <person name="Karaoz U."/>
            <person name="Brodie E.L."/>
            <person name="Williams K.H."/>
            <person name="Hubbard S.S."/>
            <person name="Banfield J.F."/>
        </authorList>
    </citation>
    <scope>NUCLEOTIDE SEQUENCE [LARGE SCALE GENOMIC DNA]</scope>
</reference>
<feature type="binding site" evidence="2">
    <location>
        <position position="144"/>
    </location>
    <ligand>
        <name>D-ribulose 5-phosphate</name>
        <dbReference type="ChEBI" id="CHEBI:58121"/>
    </ligand>
</feature>
<feature type="binding site" evidence="2">
    <location>
        <position position="116"/>
    </location>
    <ligand>
        <name>D-ribulose 5-phosphate</name>
        <dbReference type="ChEBI" id="CHEBI:58121"/>
    </ligand>
</feature>
<evidence type="ECO:0000256" key="2">
    <source>
        <dbReference type="PIRSR" id="PIRSR005384-2"/>
    </source>
</evidence>
<sequence>MKIYLGADHAGFELKQKVKQFLEQTGHEAVDLGAFSLNQNDDYPDFITPVAKEVAHDLTQSIESRGIIFGGSGEGEAMAANRIDGIRAAEYYGGPLDIVKLSRKHNNANVLSIGARFVKEQEAMDAIKLWLETPFSNGERHVRRIMKF</sequence>
<comment type="caution">
    <text evidence="3">The sequence shown here is derived from an EMBL/GenBank/DDBJ whole genome shotgun (WGS) entry which is preliminary data.</text>
</comment>
<proteinExistence type="inferred from homology"/>
<accession>A0A1F5BVY8</accession>
<dbReference type="AlphaFoldDB" id="A0A1F5BVY8"/>
<comment type="similarity">
    <text evidence="1">Belongs to the LacAB/RpiB family.</text>
</comment>
<evidence type="ECO:0000313" key="3">
    <source>
        <dbReference type="EMBL" id="OGD34765.1"/>
    </source>
</evidence>
<dbReference type="STRING" id="1797298.A2988_04705"/>
<evidence type="ECO:0000256" key="1">
    <source>
        <dbReference type="ARBA" id="ARBA00008754"/>
    </source>
</evidence>